<dbReference type="PANTHER" id="PTHR30294">
    <property type="entry name" value="MEMBRANE COMPONENT OF ABC TRANSPORTER YHHJ-RELATED"/>
    <property type="match status" value="1"/>
</dbReference>
<dbReference type="EMBL" id="JBCITM010000006">
    <property type="protein sequence ID" value="MEN1760307.1"/>
    <property type="molecule type" value="Genomic_DNA"/>
</dbReference>
<feature type="domain" description="ABC-2 type transporter transmembrane" evidence="7">
    <location>
        <begin position="24"/>
        <end position="356"/>
    </location>
</feature>
<dbReference type="PANTHER" id="PTHR30294:SF29">
    <property type="entry name" value="MULTIDRUG ABC TRANSPORTER PERMEASE YBHS-RELATED"/>
    <property type="match status" value="1"/>
</dbReference>
<accession>A0ABU9VT53</accession>
<dbReference type="Proteomes" id="UP001407405">
    <property type="component" value="Unassembled WGS sequence"/>
</dbReference>
<evidence type="ECO:0000256" key="5">
    <source>
        <dbReference type="ARBA" id="ARBA00023136"/>
    </source>
</evidence>
<organism evidence="8 9">
    <name type="scientific">Anoxynatronum sibiricum</name>
    <dbReference type="NCBI Taxonomy" id="210623"/>
    <lineage>
        <taxon>Bacteria</taxon>
        <taxon>Bacillati</taxon>
        <taxon>Bacillota</taxon>
        <taxon>Clostridia</taxon>
        <taxon>Eubacteriales</taxon>
        <taxon>Clostridiaceae</taxon>
        <taxon>Anoxynatronum</taxon>
    </lineage>
</organism>
<reference evidence="8 9" key="1">
    <citation type="submission" date="2024-04" db="EMBL/GenBank/DDBJ databases">
        <title>Genome sequencing and metabolic network reconstruction of aminoacids and betaine degradation by Anoxynatronum sibiricum.</title>
        <authorList>
            <person name="Detkova E.N."/>
            <person name="Boltjanskaja Y.V."/>
            <person name="Mardanov A.V."/>
            <person name="Kevbrin V."/>
        </authorList>
    </citation>
    <scope>NUCLEOTIDE SEQUENCE [LARGE SCALE GENOMIC DNA]</scope>
    <source>
        <strain evidence="8 9">Z-7981</strain>
    </source>
</reference>
<evidence type="ECO:0000256" key="4">
    <source>
        <dbReference type="ARBA" id="ARBA00022989"/>
    </source>
</evidence>
<dbReference type="RefSeq" id="WP_343185628.1">
    <property type="nucleotide sequence ID" value="NZ_JBCITM010000006.1"/>
</dbReference>
<comment type="subcellular location">
    <subcellularLocation>
        <location evidence="1">Cell membrane</location>
        <topology evidence="1">Multi-pass membrane protein</topology>
    </subcellularLocation>
</comment>
<sequence length="363" mass="39347">MSVATIFWYTLKQNWRDRSTYLEMLLLPLALIFILGVSLAPAFQVNQLPAIETALFIEDQGPAGMGLKQFLQEREGEGLLKIQPVVTEQAGKERVKTGESHAFIHLPGGGTALQPAAIQLLAGSQNSLRTSVLESLLNSFVIGLSSEIQPEQILPRSLAASEVLPGAMDYYAVTMMVMFIMYGAIYSVYGMKHCYLGPVGKRIASTPLLPVQHYWGLVLANLTTILMQSVIVVVFTRMAFGVNWGNNALMVGVIILLAGLVATGLGTALVMIVQDETLAGNIINVLVPVMTFLAGGFFRITFSAGSWISYLQYLSPNYLAQTALFTTIYGGDNLTIMVTLGVMGLFIGAAFLAALLSERRARI</sequence>
<feature type="transmembrane region" description="Helical" evidence="6">
    <location>
        <begin position="170"/>
        <end position="189"/>
    </location>
</feature>
<evidence type="ECO:0000256" key="2">
    <source>
        <dbReference type="ARBA" id="ARBA00022475"/>
    </source>
</evidence>
<evidence type="ECO:0000256" key="3">
    <source>
        <dbReference type="ARBA" id="ARBA00022692"/>
    </source>
</evidence>
<feature type="transmembrane region" description="Helical" evidence="6">
    <location>
        <begin position="214"/>
        <end position="236"/>
    </location>
</feature>
<feature type="transmembrane region" description="Helical" evidence="6">
    <location>
        <begin position="278"/>
        <end position="298"/>
    </location>
</feature>
<protein>
    <submittedName>
        <fullName evidence="8">ABC transporter permease</fullName>
    </submittedName>
</protein>
<evidence type="ECO:0000259" key="7">
    <source>
        <dbReference type="Pfam" id="PF12698"/>
    </source>
</evidence>
<dbReference type="InterPro" id="IPR051449">
    <property type="entry name" value="ABC-2_transporter_component"/>
</dbReference>
<feature type="transmembrane region" description="Helical" evidence="6">
    <location>
        <begin position="20"/>
        <end position="43"/>
    </location>
</feature>
<keyword evidence="9" id="KW-1185">Reference proteome</keyword>
<proteinExistence type="predicted"/>
<dbReference type="InterPro" id="IPR013525">
    <property type="entry name" value="ABC2_TM"/>
</dbReference>
<name>A0ABU9VT53_9CLOT</name>
<keyword evidence="5 6" id="KW-0472">Membrane</keyword>
<evidence type="ECO:0000313" key="9">
    <source>
        <dbReference type="Proteomes" id="UP001407405"/>
    </source>
</evidence>
<gene>
    <name evidence="8" type="ORF">AAIG11_07475</name>
</gene>
<keyword evidence="3 6" id="KW-0812">Transmembrane</keyword>
<evidence type="ECO:0000256" key="6">
    <source>
        <dbReference type="SAM" id="Phobius"/>
    </source>
</evidence>
<keyword evidence="2" id="KW-1003">Cell membrane</keyword>
<evidence type="ECO:0000313" key="8">
    <source>
        <dbReference type="EMBL" id="MEN1760307.1"/>
    </source>
</evidence>
<comment type="caution">
    <text evidence="8">The sequence shown here is derived from an EMBL/GenBank/DDBJ whole genome shotgun (WGS) entry which is preliminary data.</text>
</comment>
<feature type="transmembrane region" description="Helical" evidence="6">
    <location>
        <begin position="336"/>
        <end position="356"/>
    </location>
</feature>
<feature type="transmembrane region" description="Helical" evidence="6">
    <location>
        <begin position="248"/>
        <end position="272"/>
    </location>
</feature>
<keyword evidence="4 6" id="KW-1133">Transmembrane helix</keyword>
<evidence type="ECO:0000256" key="1">
    <source>
        <dbReference type="ARBA" id="ARBA00004651"/>
    </source>
</evidence>
<dbReference type="Pfam" id="PF12698">
    <property type="entry name" value="ABC2_membrane_3"/>
    <property type="match status" value="1"/>
</dbReference>